<keyword evidence="10 11" id="KW-0456">Lyase</keyword>
<comment type="similarity">
    <text evidence="4 11">Belongs to the polysaccharide lyase 1 family.</text>
</comment>
<feature type="domain" description="Pectate lyase" evidence="13">
    <location>
        <begin position="37"/>
        <end position="254"/>
    </location>
</feature>
<dbReference type="InterPro" id="IPR012334">
    <property type="entry name" value="Pectin_lyas_fold"/>
</dbReference>
<evidence type="ECO:0000256" key="4">
    <source>
        <dbReference type="ARBA" id="ARBA00010980"/>
    </source>
</evidence>
<sequence>MKNSFAAGLFFLVSLASAQQGAPVGYASQNGGTTGGKGGTTVTVASLAELTAAVGKKTDTTAKIIYIKGAITGSAKINIGSNKSIVGLDSSASLTGVGLFIDNSKNVIVQNLKISKVLATNGDAIGIQASTNVWVDHVDVSSDIDHGKDYYDGLIDVTHASEWVTVSNSYIHDHYKASLVGHSDSNGAQDKGHLHVTYANNYWNNISSRTPSVRFGTAHIFKSYYDGIFTNGIDTREGAQILVESTVFENTAEDIGFYDGAVTGYALANDVSLGSGNNTAPKGTLSSVPYPYTKLGSASVKASVQANAGNKLTIKVE</sequence>
<evidence type="ECO:0000256" key="12">
    <source>
        <dbReference type="SAM" id="SignalP"/>
    </source>
</evidence>
<comment type="caution">
    <text evidence="14">The sequence shown here is derived from an EMBL/GenBank/DDBJ whole genome shotgun (WGS) entry which is preliminary data.</text>
</comment>
<dbReference type="GO" id="GO:0005576">
    <property type="term" value="C:extracellular region"/>
    <property type="evidence" value="ECO:0007669"/>
    <property type="project" value="UniProtKB-SubCell"/>
</dbReference>
<dbReference type="InterPro" id="IPR002022">
    <property type="entry name" value="Pec_lyase"/>
</dbReference>
<dbReference type="GO" id="GO:0030570">
    <property type="term" value="F:pectate lyase activity"/>
    <property type="evidence" value="ECO:0007669"/>
    <property type="project" value="UniProtKB-EC"/>
</dbReference>
<evidence type="ECO:0000256" key="8">
    <source>
        <dbReference type="ARBA" id="ARBA00022729"/>
    </source>
</evidence>
<evidence type="ECO:0000259" key="13">
    <source>
        <dbReference type="SMART" id="SM00656"/>
    </source>
</evidence>
<dbReference type="SMART" id="SM00656">
    <property type="entry name" value="Amb_all"/>
    <property type="match status" value="1"/>
</dbReference>
<keyword evidence="15" id="KW-1185">Reference proteome</keyword>
<keyword evidence="11" id="KW-0119">Carbohydrate metabolism</keyword>
<dbReference type="Proteomes" id="UP000651452">
    <property type="component" value="Unassembled WGS sequence"/>
</dbReference>
<dbReference type="InterPro" id="IPR011050">
    <property type="entry name" value="Pectin_lyase_fold/virulence"/>
</dbReference>
<evidence type="ECO:0000256" key="2">
    <source>
        <dbReference type="ARBA" id="ARBA00001913"/>
    </source>
</evidence>
<dbReference type="OrthoDB" id="1637350at2759"/>
<dbReference type="Gene3D" id="2.160.20.10">
    <property type="entry name" value="Single-stranded right-handed beta-helix, Pectin lyase-like"/>
    <property type="match status" value="1"/>
</dbReference>
<comment type="cofactor">
    <cofactor evidence="2">
        <name>Ca(2+)</name>
        <dbReference type="ChEBI" id="CHEBI:29108"/>
    </cofactor>
</comment>
<name>A0A8H7ITY2_9PLEO</name>
<evidence type="ECO:0000256" key="11">
    <source>
        <dbReference type="RuleBase" id="RU361173"/>
    </source>
</evidence>
<dbReference type="GO" id="GO:0000272">
    <property type="term" value="P:polysaccharide catabolic process"/>
    <property type="evidence" value="ECO:0007669"/>
    <property type="project" value="UniProtKB-KW"/>
</dbReference>
<reference evidence="14" key="2">
    <citation type="submission" date="2020-09" db="EMBL/GenBank/DDBJ databases">
        <title>Reference genome assembly for Australian Ascochyta lentis isolate Al4.</title>
        <authorList>
            <person name="Lee R.C."/>
            <person name="Farfan-Caceres L.M."/>
            <person name="Debler J.W."/>
            <person name="Williams A.H."/>
            <person name="Henares B.M."/>
        </authorList>
    </citation>
    <scope>NUCLEOTIDE SEQUENCE</scope>
    <source>
        <strain evidence="14">Al4</strain>
    </source>
</reference>
<evidence type="ECO:0000313" key="15">
    <source>
        <dbReference type="Proteomes" id="UP000651452"/>
    </source>
</evidence>
<dbReference type="AlphaFoldDB" id="A0A8H7ITY2"/>
<evidence type="ECO:0000256" key="9">
    <source>
        <dbReference type="ARBA" id="ARBA00022837"/>
    </source>
</evidence>
<dbReference type="Pfam" id="PF00544">
    <property type="entry name" value="Pectate_lyase_4"/>
    <property type="match status" value="1"/>
</dbReference>
<evidence type="ECO:0000256" key="3">
    <source>
        <dbReference type="ARBA" id="ARBA00004613"/>
    </source>
</evidence>
<keyword evidence="7" id="KW-0479">Metal-binding</keyword>
<keyword evidence="8 12" id="KW-0732">Signal</keyword>
<dbReference type="InterPro" id="IPR045032">
    <property type="entry name" value="PEL"/>
</dbReference>
<reference evidence="14" key="1">
    <citation type="submission" date="2018-12" db="EMBL/GenBank/DDBJ databases">
        <authorList>
            <person name="Syme R.A."/>
            <person name="Farfan-Caceres L."/>
            <person name="Lichtenzveig J."/>
        </authorList>
    </citation>
    <scope>NUCLEOTIDE SEQUENCE</scope>
    <source>
        <strain evidence="14">Al4</strain>
    </source>
</reference>
<dbReference type="GO" id="GO:0046872">
    <property type="term" value="F:metal ion binding"/>
    <property type="evidence" value="ECO:0007669"/>
    <property type="project" value="UniProtKB-KW"/>
</dbReference>
<keyword evidence="6 11" id="KW-0964">Secreted</keyword>
<evidence type="ECO:0000256" key="5">
    <source>
        <dbReference type="ARBA" id="ARBA00012272"/>
    </source>
</evidence>
<dbReference type="SUPFAM" id="SSF51126">
    <property type="entry name" value="Pectin lyase-like"/>
    <property type="match status" value="1"/>
</dbReference>
<keyword evidence="11" id="KW-0624">Polysaccharide degradation</keyword>
<dbReference type="PANTHER" id="PTHR31683:SF18">
    <property type="entry name" value="PECTATE LYASE 21-RELATED"/>
    <property type="match status" value="1"/>
</dbReference>
<proteinExistence type="inferred from homology"/>
<dbReference type="PANTHER" id="PTHR31683">
    <property type="entry name" value="PECTATE LYASE 18-RELATED"/>
    <property type="match status" value="1"/>
</dbReference>
<evidence type="ECO:0000256" key="1">
    <source>
        <dbReference type="ARBA" id="ARBA00000695"/>
    </source>
</evidence>
<dbReference type="EMBL" id="RZGK01000023">
    <property type="protein sequence ID" value="KAF9690677.1"/>
    <property type="molecule type" value="Genomic_DNA"/>
</dbReference>
<organism evidence="14 15">
    <name type="scientific">Ascochyta lentis</name>
    <dbReference type="NCBI Taxonomy" id="205686"/>
    <lineage>
        <taxon>Eukaryota</taxon>
        <taxon>Fungi</taxon>
        <taxon>Dikarya</taxon>
        <taxon>Ascomycota</taxon>
        <taxon>Pezizomycotina</taxon>
        <taxon>Dothideomycetes</taxon>
        <taxon>Pleosporomycetidae</taxon>
        <taxon>Pleosporales</taxon>
        <taxon>Pleosporineae</taxon>
        <taxon>Didymellaceae</taxon>
        <taxon>Ascochyta</taxon>
    </lineage>
</organism>
<gene>
    <name evidence="14" type="ORF">EKO04_011554</name>
</gene>
<evidence type="ECO:0000256" key="6">
    <source>
        <dbReference type="ARBA" id="ARBA00022525"/>
    </source>
</evidence>
<dbReference type="EC" id="4.2.2.2" evidence="5"/>
<dbReference type="FunFam" id="2.160.20.10:FF:000036">
    <property type="entry name" value="Pectate lyase A"/>
    <property type="match status" value="1"/>
</dbReference>
<feature type="signal peptide" evidence="12">
    <location>
        <begin position="1"/>
        <end position="18"/>
    </location>
</feature>
<evidence type="ECO:0000313" key="14">
    <source>
        <dbReference type="EMBL" id="KAF9690677.1"/>
    </source>
</evidence>
<protein>
    <recommendedName>
        <fullName evidence="5">pectate lyase</fullName>
        <ecNumber evidence="5">4.2.2.2</ecNumber>
    </recommendedName>
</protein>
<evidence type="ECO:0000256" key="10">
    <source>
        <dbReference type="ARBA" id="ARBA00023239"/>
    </source>
</evidence>
<keyword evidence="9" id="KW-0106">Calcium</keyword>
<accession>A0A8H7ITY2</accession>
<comment type="subcellular location">
    <subcellularLocation>
        <location evidence="3 11">Secreted</location>
    </subcellularLocation>
</comment>
<feature type="chain" id="PRO_5034033992" description="pectate lyase" evidence="12">
    <location>
        <begin position="19"/>
        <end position="317"/>
    </location>
</feature>
<comment type="catalytic activity">
    <reaction evidence="1">
        <text>Eliminative cleavage of (1-&gt;4)-alpha-D-galacturonan to give oligosaccharides with 4-deoxy-alpha-D-galact-4-enuronosyl groups at their non-reducing ends.</text>
        <dbReference type="EC" id="4.2.2.2"/>
    </reaction>
</comment>
<evidence type="ECO:0000256" key="7">
    <source>
        <dbReference type="ARBA" id="ARBA00022723"/>
    </source>
</evidence>